<dbReference type="InterPro" id="IPR031127">
    <property type="entry name" value="E3_UB_ligase_RBR"/>
</dbReference>
<evidence type="ECO:0000256" key="6">
    <source>
        <dbReference type="ARBA" id="ARBA00012251"/>
    </source>
</evidence>
<dbReference type="AlphaFoldDB" id="A0AAW2TFS6"/>
<dbReference type="EC" id="2.3.2.31" evidence="6"/>
<feature type="domain" description="RING-type" evidence="15">
    <location>
        <begin position="112"/>
        <end position="160"/>
    </location>
</feature>
<protein>
    <recommendedName>
        <fullName evidence="6">RBR-type E3 ubiquitin transferase</fullName>
        <ecNumber evidence="6">2.3.2.31</ecNumber>
    </recommendedName>
</protein>
<evidence type="ECO:0000256" key="7">
    <source>
        <dbReference type="ARBA" id="ARBA00022679"/>
    </source>
</evidence>
<evidence type="ECO:0000313" key="17">
    <source>
        <dbReference type="EMBL" id="KAL0403562.1"/>
    </source>
</evidence>
<keyword evidence="12" id="KW-0862">Zinc</keyword>
<sequence>MDSKDGDLYYDDEEVDDAGKKKPDIASPFSRNLQIKQYTVLTEEAIKQLQENDISEVSDVLAVSRALACTLLSRYNWDVSSVFDKWFADEEKVRESIGISAKQKSVESSVHCKICLETVHNNNEDVYTASCGHPFCADCWKSYVAVSINDGPGCVAMRCPEPQCKAVVGLDMVELLASEVNKHKYHQFLLQSYLDTKRNLKWCPAPGCESAVQFDAGDVNDYDVACDCGYKLTARRNATVLSNAKPWINGLSRTTRRRMTPCAEMPSQGCNHMKTSL</sequence>
<keyword evidence="7" id="KW-0808">Transferase</keyword>
<dbReference type="InterPro" id="IPR002867">
    <property type="entry name" value="IBR_dom"/>
</dbReference>
<dbReference type="PROSITE" id="PS51873">
    <property type="entry name" value="TRIAD"/>
    <property type="match status" value="1"/>
</dbReference>
<evidence type="ECO:0000256" key="8">
    <source>
        <dbReference type="ARBA" id="ARBA00022723"/>
    </source>
</evidence>
<evidence type="ECO:0000259" key="16">
    <source>
        <dbReference type="PROSITE" id="PS51873"/>
    </source>
</evidence>
<reference evidence="17" key="1">
    <citation type="submission" date="2020-06" db="EMBL/GenBank/DDBJ databases">
        <authorList>
            <person name="Li T."/>
            <person name="Hu X."/>
            <person name="Zhang T."/>
            <person name="Song X."/>
            <person name="Zhang H."/>
            <person name="Dai N."/>
            <person name="Sheng W."/>
            <person name="Hou X."/>
            <person name="Wei L."/>
        </authorList>
    </citation>
    <scope>NUCLEOTIDE SEQUENCE</scope>
    <source>
        <strain evidence="17">G02</strain>
        <tissue evidence="17">Leaf</tissue>
    </source>
</reference>
<accession>A0AAW2TFS6</accession>
<evidence type="ECO:0000256" key="10">
    <source>
        <dbReference type="ARBA" id="ARBA00022771"/>
    </source>
</evidence>
<dbReference type="PROSITE" id="PS50089">
    <property type="entry name" value="ZF_RING_2"/>
    <property type="match status" value="1"/>
</dbReference>
<reference evidence="17" key="2">
    <citation type="journal article" date="2024" name="Plant">
        <title>Genomic evolution and insights into agronomic trait innovations of Sesamum species.</title>
        <authorList>
            <person name="Miao H."/>
            <person name="Wang L."/>
            <person name="Qu L."/>
            <person name="Liu H."/>
            <person name="Sun Y."/>
            <person name="Le M."/>
            <person name="Wang Q."/>
            <person name="Wei S."/>
            <person name="Zheng Y."/>
            <person name="Lin W."/>
            <person name="Duan Y."/>
            <person name="Cao H."/>
            <person name="Xiong S."/>
            <person name="Wang X."/>
            <person name="Wei L."/>
            <person name="Li C."/>
            <person name="Ma Q."/>
            <person name="Ju M."/>
            <person name="Zhao R."/>
            <person name="Li G."/>
            <person name="Mu C."/>
            <person name="Tian Q."/>
            <person name="Mei H."/>
            <person name="Zhang T."/>
            <person name="Gao T."/>
            <person name="Zhang H."/>
        </authorList>
    </citation>
    <scope>NUCLEOTIDE SEQUENCE</scope>
    <source>
        <strain evidence="17">G02</strain>
    </source>
</reference>
<evidence type="ECO:0000256" key="5">
    <source>
        <dbReference type="ARBA" id="ARBA00005884"/>
    </source>
</evidence>
<dbReference type="PANTHER" id="PTHR11685">
    <property type="entry name" value="RBR FAMILY RING FINGER AND IBR DOMAIN-CONTAINING"/>
    <property type="match status" value="1"/>
</dbReference>
<name>A0AAW2TFS6_SESRA</name>
<comment type="function">
    <text evidence="3">Might act as an E3 ubiquitin-protein ligase, or as part of E3 complex, which accepts ubiquitin from specific E2 ubiquitin-conjugating enzymes and then transfers it to substrates.</text>
</comment>
<evidence type="ECO:0000256" key="13">
    <source>
        <dbReference type="PROSITE-ProRule" id="PRU00175"/>
    </source>
</evidence>
<dbReference type="InterPro" id="IPR013083">
    <property type="entry name" value="Znf_RING/FYVE/PHD"/>
</dbReference>
<comment type="caution">
    <text evidence="17">The sequence shown here is derived from an EMBL/GenBank/DDBJ whole genome shotgun (WGS) entry which is preliminary data.</text>
</comment>
<keyword evidence="11" id="KW-0833">Ubl conjugation pathway</keyword>
<gene>
    <name evidence="17" type="ORF">Sradi_1997000</name>
</gene>
<evidence type="ECO:0000256" key="1">
    <source>
        <dbReference type="ARBA" id="ARBA00001798"/>
    </source>
</evidence>
<dbReference type="Pfam" id="PF01485">
    <property type="entry name" value="IBR"/>
    <property type="match status" value="1"/>
</dbReference>
<dbReference type="EMBL" id="JACGWJ010000008">
    <property type="protein sequence ID" value="KAL0403562.1"/>
    <property type="molecule type" value="Genomic_DNA"/>
</dbReference>
<dbReference type="SUPFAM" id="SSF57850">
    <property type="entry name" value="RING/U-box"/>
    <property type="match status" value="1"/>
</dbReference>
<dbReference type="Pfam" id="PF00097">
    <property type="entry name" value="zf-C3HC4"/>
    <property type="match status" value="1"/>
</dbReference>
<evidence type="ECO:0000256" key="14">
    <source>
        <dbReference type="SAM" id="MobiDB-lite"/>
    </source>
</evidence>
<evidence type="ECO:0000256" key="11">
    <source>
        <dbReference type="ARBA" id="ARBA00022786"/>
    </source>
</evidence>
<dbReference type="InterPro" id="IPR018957">
    <property type="entry name" value="Znf_C3HC4_RING-type"/>
</dbReference>
<evidence type="ECO:0000256" key="3">
    <source>
        <dbReference type="ARBA" id="ARBA00003976"/>
    </source>
</evidence>
<evidence type="ECO:0000256" key="12">
    <source>
        <dbReference type="ARBA" id="ARBA00022833"/>
    </source>
</evidence>
<comment type="pathway">
    <text evidence="4">Protein modification; protein ubiquitination.</text>
</comment>
<dbReference type="GO" id="GO:0016567">
    <property type="term" value="P:protein ubiquitination"/>
    <property type="evidence" value="ECO:0007669"/>
    <property type="project" value="InterPro"/>
</dbReference>
<feature type="domain" description="RING-type" evidence="16">
    <location>
        <begin position="108"/>
        <end position="277"/>
    </location>
</feature>
<evidence type="ECO:0000259" key="15">
    <source>
        <dbReference type="PROSITE" id="PS50089"/>
    </source>
</evidence>
<comment type="similarity">
    <text evidence="5">Belongs to the RBR family. Ariadne subfamily.</text>
</comment>
<dbReference type="GO" id="GO:0061630">
    <property type="term" value="F:ubiquitin protein ligase activity"/>
    <property type="evidence" value="ECO:0007669"/>
    <property type="project" value="UniProtKB-EC"/>
</dbReference>
<dbReference type="InterPro" id="IPR044066">
    <property type="entry name" value="TRIAD_supradom"/>
</dbReference>
<dbReference type="SMART" id="SM00647">
    <property type="entry name" value="IBR"/>
    <property type="match status" value="1"/>
</dbReference>
<keyword evidence="10 13" id="KW-0863">Zinc-finger</keyword>
<dbReference type="Pfam" id="PF21235">
    <property type="entry name" value="UBA_ARI1"/>
    <property type="match status" value="1"/>
</dbReference>
<dbReference type="FunFam" id="3.30.40.10:FF:000019">
    <property type="entry name" value="RBR-type E3 ubiquitin transferase"/>
    <property type="match status" value="1"/>
</dbReference>
<evidence type="ECO:0000256" key="2">
    <source>
        <dbReference type="ARBA" id="ARBA00001947"/>
    </source>
</evidence>
<organism evidence="17">
    <name type="scientific">Sesamum radiatum</name>
    <name type="common">Black benniseed</name>
    <dbReference type="NCBI Taxonomy" id="300843"/>
    <lineage>
        <taxon>Eukaryota</taxon>
        <taxon>Viridiplantae</taxon>
        <taxon>Streptophyta</taxon>
        <taxon>Embryophyta</taxon>
        <taxon>Tracheophyta</taxon>
        <taxon>Spermatophyta</taxon>
        <taxon>Magnoliopsida</taxon>
        <taxon>eudicotyledons</taxon>
        <taxon>Gunneridae</taxon>
        <taxon>Pentapetalae</taxon>
        <taxon>asterids</taxon>
        <taxon>lamiids</taxon>
        <taxon>Lamiales</taxon>
        <taxon>Pedaliaceae</taxon>
        <taxon>Sesamum</taxon>
    </lineage>
</organism>
<evidence type="ECO:0000256" key="9">
    <source>
        <dbReference type="ARBA" id="ARBA00022737"/>
    </source>
</evidence>
<proteinExistence type="inferred from homology"/>
<dbReference type="InterPro" id="IPR048962">
    <property type="entry name" value="ARIH1-like_UBL"/>
</dbReference>
<keyword evidence="8" id="KW-0479">Metal-binding</keyword>
<evidence type="ECO:0000256" key="4">
    <source>
        <dbReference type="ARBA" id="ARBA00004906"/>
    </source>
</evidence>
<dbReference type="GO" id="GO:0008270">
    <property type="term" value="F:zinc ion binding"/>
    <property type="evidence" value="ECO:0007669"/>
    <property type="project" value="UniProtKB-KW"/>
</dbReference>
<dbReference type="Gene3D" id="3.30.40.10">
    <property type="entry name" value="Zinc/RING finger domain, C3HC4 (zinc finger)"/>
    <property type="match status" value="1"/>
</dbReference>
<keyword evidence="9" id="KW-0677">Repeat</keyword>
<comment type="cofactor">
    <cofactor evidence="2">
        <name>Zn(2+)</name>
        <dbReference type="ChEBI" id="CHEBI:29105"/>
    </cofactor>
</comment>
<comment type="catalytic activity">
    <reaction evidence="1">
        <text>[E2 ubiquitin-conjugating enzyme]-S-ubiquitinyl-L-cysteine + [acceptor protein]-L-lysine = [E2 ubiquitin-conjugating enzyme]-L-cysteine + [acceptor protein]-N(6)-ubiquitinyl-L-lysine.</text>
        <dbReference type="EC" id="2.3.2.31"/>
    </reaction>
</comment>
<feature type="region of interest" description="Disordered" evidence="14">
    <location>
        <begin position="1"/>
        <end position="24"/>
    </location>
</feature>
<dbReference type="InterPro" id="IPR001841">
    <property type="entry name" value="Znf_RING"/>
</dbReference>